<accession>A0AAD9X5A8</accession>
<dbReference type="PANTHER" id="PTHR33710:SF64">
    <property type="entry name" value="ENDONUCLEASE_EXONUCLEASE_PHOSPHATASE DOMAIN-CONTAINING PROTEIN"/>
    <property type="match status" value="1"/>
</dbReference>
<gene>
    <name evidence="2" type="ORF">Ddye_012828</name>
</gene>
<dbReference type="GO" id="GO:0003824">
    <property type="term" value="F:catalytic activity"/>
    <property type="evidence" value="ECO:0007669"/>
    <property type="project" value="InterPro"/>
</dbReference>
<keyword evidence="3" id="KW-1185">Reference proteome</keyword>
<dbReference type="InterPro" id="IPR005135">
    <property type="entry name" value="Endo/exonuclease/phosphatase"/>
</dbReference>
<dbReference type="Gene3D" id="3.60.10.10">
    <property type="entry name" value="Endonuclease/exonuclease/phosphatase"/>
    <property type="match status" value="1"/>
</dbReference>
<organism evidence="2 3">
    <name type="scientific">Dipteronia dyeriana</name>
    <dbReference type="NCBI Taxonomy" id="168575"/>
    <lineage>
        <taxon>Eukaryota</taxon>
        <taxon>Viridiplantae</taxon>
        <taxon>Streptophyta</taxon>
        <taxon>Embryophyta</taxon>
        <taxon>Tracheophyta</taxon>
        <taxon>Spermatophyta</taxon>
        <taxon>Magnoliopsida</taxon>
        <taxon>eudicotyledons</taxon>
        <taxon>Gunneridae</taxon>
        <taxon>Pentapetalae</taxon>
        <taxon>rosids</taxon>
        <taxon>malvids</taxon>
        <taxon>Sapindales</taxon>
        <taxon>Sapindaceae</taxon>
        <taxon>Hippocastanoideae</taxon>
        <taxon>Acereae</taxon>
        <taxon>Dipteronia</taxon>
    </lineage>
</organism>
<evidence type="ECO:0000313" key="3">
    <source>
        <dbReference type="Proteomes" id="UP001280121"/>
    </source>
</evidence>
<dbReference type="AlphaFoldDB" id="A0AAD9X5A8"/>
<feature type="domain" description="Endonuclease/exonuclease/phosphatase" evidence="1">
    <location>
        <begin position="4"/>
        <end position="225"/>
    </location>
</feature>
<name>A0AAD9X5A8_9ROSI</name>
<evidence type="ECO:0000313" key="2">
    <source>
        <dbReference type="EMBL" id="KAK2652972.1"/>
    </source>
</evidence>
<reference evidence="2" key="1">
    <citation type="journal article" date="2023" name="Plant J.">
        <title>Genome sequences and population genomics provide insights into the demographic history, inbreeding, and mutation load of two 'living fossil' tree species of Dipteronia.</title>
        <authorList>
            <person name="Feng Y."/>
            <person name="Comes H.P."/>
            <person name="Chen J."/>
            <person name="Zhu S."/>
            <person name="Lu R."/>
            <person name="Zhang X."/>
            <person name="Li P."/>
            <person name="Qiu J."/>
            <person name="Olsen K.M."/>
            <person name="Qiu Y."/>
        </authorList>
    </citation>
    <scope>NUCLEOTIDE SEQUENCE</scope>
    <source>
        <strain evidence="2">KIB01</strain>
    </source>
</reference>
<evidence type="ECO:0000259" key="1">
    <source>
        <dbReference type="Pfam" id="PF03372"/>
    </source>
</evidence>
<dbReference type="InterPro" id="IPR036691">
    <property type="entry name" value="Endo/exonu/phosph_ase_sf"/>
</dbReference>
<dbReference type="SUPFAM" id="SSF56219">
    <property type="entry name" value="DNase I-like"/>
    <property type="match status" value="1"/>
</dbReference>
<dbReference type="PANTHER" id="PTHR33710">
    <property type="entry name" value="BNAC02G09200D PROTEIN"/>
    <property type="match status" value="1"/>
</dbReference>
<proteinExistence type="predicted"/>
<protein>
    <recommendedName>
        <fullName evidence="1">Endonuclease/exonuclease/phosphatase domain-containing protein</fullName>
    </recommendedName>
</protein>
<dbReference type="Proteomes" id="UP001280121">
    <property type="component" value="Unassembled WGS sequence"/>
</dbReference>
<dbReference type="Pfam" id="PF03372">
    <property type="entry name" value="Exo_endo_phos"/>
    <property type="match status" value="1"/>
</dbReference>
<dbReference type="EMBL" id="JANJYI010000004">
    <property type="protein sequence ID" value="KAK2652972.1"/>
    <property type="molecule type" value="Genomic_DNA"/>
</dbReference>
<comment type="caution">
    <text evidence="2">The sequence shown here is derived from an EMBL/GenBank/DDBJ whole genome shotgun (WGS) entry which is preliminary data.</text>
</comment>
<sequence>MSILSLNIRGLGRPEKCRAVKNIVNIHKPFLLFLQETKLKHFDYRTLKYLGSSLLTKGVGVDLISSAGGLLSLWDDEVFAVSNCITNDRCIIVSGMLLKIKKEVRFCNVYAANKEEERMGLCQYILNAQISLPGIWVIGGDFNTVLDQNERVGGIGNVGSMRNFKGFIDAARVVDLPLQGMAFTWTNNREVGSWARLDRFLCSPEFLSWFPSIIQKGLSRSLSDHNPVLLGEPREDWGPKPFRFQNGWLECKEKMRAVHDS</sequence>